<sequence>MAYIDLITQGFQVTMVDGKVVAICQYGGEFFTNNEGCLSYSGGEAHAIGVGLEMMFDEFKSEISSMFSIDITGMSIKYFLPSNKKTLITISNDKDLRRMVHFNENASTVEVYILSKVEQRTTRSIVADSGTSIVAAAVPNKRKRIQGGTRVTRIKPCASESGIISTATKAITETSNSIRQSGIAVYENIDSRHIRPSADAQTVDNRIIIADYAMPLIPGVDAVDSFRQQGLSNAVSIDERTMGSMFFDPSTSLVNSIASPDNGGRAVASQTLWDDVIRGVGQEFDNVKDFRAQLCKYAICKGFVYKFIKNESTRVTVKCSNDESCTWRIHASESSHKQKFVIKKMNNVHTCGGGNGKHGQRRATRQWLTSIIKEKLHDSPQCKPKEIVRELYEDYGVSLTYSQVWRGREVAQKELYSNLKETYSLLPWYCERILETNPGSVAILYTSLDYKFRRLFVSYHASLHGFEHGCRPLVFLDRIPLKSNNQCKLLAAASVDGNDAIFPIAFAVVEDETCDSWLWFLAQLKCALAKPRPLTFISNRQKGLDEAVTQVFPDSYHSYCLHQLIEDFKVELKRGPWSQQQKDAMADDFTRAAQACTIEDFNASIAGIRCVSAEVAEWVLASKPENWSDALFRGARYDHLSSNIVDSFANWIPAKCEASVVLIVDAIQNKLMETMRSRLAAADAWVGGVLTPCMEQKLQKEMSKARKLNVLCSSDTVFEVRGNTIYVVNVGNWNCSCRRWQISGLPCPHAIAVFNRLDRPVHDYCSGYFRVDCYHATYAETIQPIPDIAGIDFSSANLYLPPPPRRNPGRQRRKRFNPHKTVTVVRLCSRCKVAGHNKATCEAVL</sequence>
<keyword evidence="2 4" id="KW-0863">Zinc-finger</keyword>
<dbReference type="Proteomes" id="UP000639772">
    <property type="component" value="Chromosome 1"/>
</dbReference>
<evidence type="ECO:0000313" key="7">
    <source>
        <dbReference type="Proteomes" id="UP000639772"/>
    </source>
</evidence>
<dbReference type="InterPro" id="IPR018289">
    <property type="entry name" value="MULE_transposase_dom"/>
</dbReference>
<dbReference type="Pfam" id="PF03108">
    <property type="entry name" value="DBD_Tnp_Mut"/>
    <property type="match status" value="1"/>
</dbReference>
<dbReference type="PROSITE" id="PS50966">
    <property type="entry name" value="ZF_SWIM"/>
    <property type="match status" value="1"/>
</dbReference>
<comment type="caution">
    <text evidence="6">The sequence shown here is derived from an EMBL/GenBank/DDBJ whole genome shotgun (WGS) entry which is preliminary data.</text>
</comment>
<dbReference type="OrthoDB" id="125347at2759"/>
<dbReference type="Pfam" id="PF10551">
    <property type="entry name" value="MULE"/>
    <property type="match status" value="1"/>
</dbReference>
<evidence type="ECO:0000259" key="5">
    <source>
        <dbReference type="PROSITE" id="PS50966"/>
    </source>
</evidence>
<evidence type="ECO:0000256" key="3">
    <source>
        <dbReference type="ARBA" id="ARBA00022833"/>
    </source>
</evidence>
<dbReference type="InterPro" id="IPR006564">
    <property type="entry name" value="Znf_PMZ"/>
</dbReference>
<dbReference type="InterPro" id="IPR000270">
    <property type="entry name" value="PB1_dom"/>
</dbReference>
<keyword evidence="1" id="KW-0479">Metal-binding</keyword>
<dbReference type="SMART" id="SM00666">
    <property type="entry name" value="PB1"/>
    <property type="match status" value="1"/>
</dbReference>
<dbReference type="InterPro" id="IPR004332">
    <property type="entry name" value="Transposase_MuDR"/>
</dbReference>
<dbReference type="Pfam" id="PF04434">
    <property type="entry name" value="SWIM"/>
    <property type="match status" value="1"/>
</dbReference>
<proteinExistence type="predicted"/>
<evidence type="ECO:0000256" key="2">
    <source>
        <dbReference type="ARBA" id="ARBA00022771"/>
    </source>
</evidence>
<dbReference type="EMBL" id="JADCNM010000001">
    <property type="protein sequence ID" value="KAG0503185.1"/>
    <property type="molecule type" value="Genomic_DNA"/>
</dbReference>
<evidence type="ECO:0000256" key="4">
    <source>
        <dbReference type="PROSITE-ProRule" id="PRU00325"/>
    </source>
</evidence>
<dbReference type="SUPFAM" id="SSF54277">
    <property type="entry name" value="CAD &amp; PB1 domains"/>
    <property type="match status" value="1"/>
</dbReference>
<name>A0A835VN43_VANPL</name>
<feature type="domain" description="SWIM-type" evidence="5">
    <location>
        <begin position="726"/>
        <end position="758"/>
    </location>
</feature>
<keyword evidence="3" id="KW-0862">Zinc</keyword>
<dbReference type="AlphaFoldDB" id="A0A835VN43"/>
<dbReference type="InterPro" id="IPR007527">
    <property type="entry name" value="Znf_SWIM"/>
</dbReference>
<dbReference type="PANTHER" id="PTHR31973">
    <property type="entry name" value="POLYPROTEIN, PUTATIVE-RELATED"/>
    <property type="match status" value="1"/>
</dbReference>
<accession>A0A835VN43</accession>
<dbReference type="SMART" id="SM00575">
    <property type="entry name" value="ZnF_PMZ"/>
    <property type="match status" value="1"/>
</dbReference>
<evidence type="ECO:0000313" key="6">
    <source>
        <dbReference type="EMBL" id="KAG0503185.1"/>
    </source>
</evidence>
<dbReference type="GO" id="GO:0008270">
    <property type="term" value="F:zinc ion binding"/>
    <property type="evidence" value="ECO:0007669"/>
    <property type="project" value="UniProtKB-KW"/>
</dbReference>
<gene>
    <name evidence="6" type="ORF">HPP92_003257</name>
</gene>
<reference evidence="6 7" key="1">
    <citation type="journal article" date="2020" name="Nat. Food">
        <title>A phased Vanilla planifolia genome enables genetic improvement of flavour and production.</title>
        <authorList>
            <person name="Hasing T."/>
            <person name="Tang H."/>
            <person name="Brym M."/>
            <person name="Khazi F."/>
            <person name="Huang T."/>
            <person name="Chambers A.H."/>
        </authorList>
    </citation>
    <scope>NUCLEOTIDE SEQUENCE [LARGE SCALE GENOMIC DNA]</scope>
    <source>
        <tissue evidence="6">Leaf</tissue>
    </source>
</reference>
<evidence type="ECO:0000256" key="1">
    <source>
        <dbReference type="ARBA" id="ARBA00022723"/>
    </source>
</evidence>
<protein>
    <recommendedName>
        <fullName evidence="5">SWIM-type domain-containing protein</fullName>
    </recommendedName>
</protein>
<dbReference type="PANTHER" id="PTHR31973:SF166">
    <property type="entry name" value="OS10G0104700 PROTEIN"/>
    <property type="match status" value="1"/>
</dbReference>
<dbReference type="Pfam" id="PF00564">
    <property type="entry name" value="PB1"/>
    <property type="match status" value="1"/>
</dbReference>
<organism evidence="6 7">
    <name type="scientific">Vanilla planifolia</name>
    <name type="common">Vanilla</name>
    <dbReference type="NCBI Taxonomy" id="51239"/>
    <lineage>
        <taxon>Eukaryota</taxon>
        <taxon>Viridiplantae</taxon>
        <taxon>Streptophyta</taxon>
        <taxon>Embryophyta</taxon>
        <taxon>Tracheophyta</taxon>
        <taxon>Spermatophyta</taxon>
        <taxon>Magnoliopsida</taxon>
        <taxon>Liliopsida</taxon>
        <taxon>Asparagales</taxon>
        <taxon>Orchidaceae</taxon>
        <taxon>Vanilloideae</taxon>
        <taxon>Vanilleae</taxon>
        <taxon>Vanilla</taxon>
    </lineage>
</organism>